<name>A0ABV4TZA6_9GAMM</name>
<dbReference type="Gene3D" id="1.10.1740.10">
    <property type="match status" value="1"/>
</dbReference>
<dbReference type="SUPFAM" id="SSF88659">
    <property type="entry name" value="Sigma3 and sigma4 domains of RNA polymerase sigma factors"/>
    <property type="match status" value="1"/>
</dbReference>
<keyword evidence="8" id="KW-1185">Reference proteome</keyword>
<dbReference type="InterPro" id="IPR013249">
    <property type="entry name" value="RNA_pol_sigma70_r4_t2"/>
</dbReference>
<proteinExistence type="inferred from homology"/>
<dbReference type="PANTHER" id="PTHR43133:SF63">
    <property type="entry name" value="RNA POLYMERASE SIGMA FACTOR FECI-RELATED"/>
    <property type="match status" value="1"/>
</dbReference>
<sequence>MKPGPSDLQLYRQHQARLIEYAAHVVGSRAHAEDIVQEAYIRFSARRQDTGEEAPDPEAVEPTVSSPVSYLYRIVRNLALDWKRRSAGAPEYAETSEPGEVAGPSATPEQAVLQQDQLRILAEALAELPERTRIAFDMHRLEGRTLQEVADSLGISVVRAHQLVKDAIRHASARMDGYV</sequence>
<dbReference type="InterPro" id="IPR013325">
    <property type="entry name" value="RNA_pol_sigma_r2"/>
</dbReference>
<evidence type="ECO:0000313" key="8">
    <source>
        <dbReference type="Proteomes" id="UP001575181"/>
    </source>
</evidence>
<feature type="domain" description="RNA polymerase sigma-70 region 2" evidence="5">
    <location>
        <begin position="10"/>
        <end position="86"/>
    </location>
</feature>
<dbReference type="PANTHER" id="PTHR43133">
    <property type="entry name" value="RNA POLYMERASE ECF-TYPE SIGMA FACTO"/>
    <property type="match status" value="1"/>
</dbReference>
<evidence type="ECO:0000313" key="7">
    <source>
        <dbReference type="EMBL" id="MFA9462424.1"/>
    </source>
</evidence>
<dbReference type="InterPro" id="IPR014284">
    <property type="entry name" value="RNA_pol_sigma-70_dom"/>
</dbReference>
<feature type="domain" description="RNA polymerase sigma factor 70 region 4 type 2" evidence="6">
    <location>
        <begin position="119"/>
        <end position="168"/>
    </location>
</feature>
<evidence type="ECO:0000259" key="6">
    <source>
        <dbReference type="Pfam" id="PF08281"/>
    </source>
</evidence>
<dbReference type="RefSeq" id="WP_373657214.1">
    <property type="nucleotide sequence ID" value="NZ_JBGUAW010000014.1"/>
</dbReference>
<dbReference type="InterPro" id="IPR039425">
    <property type="entry name" value="RNA_pol_sigma-70-like"/>
</dbReference>
<evidence type="ECO:0000256" key="2">
    <source>
        <dbReference type="ARBA" id="ARBA00023015"/>
    </source>
</evidence>
<gene>
    <name evidence="7" type="ORF">ACERLL_16565</name>
</gene>
<evidence type="ECO:0000256" key="3">
    <source>
        <dbReference type="ARBA" id="ARBA00023082"/>
    </source>
</evidence>
<dbReference type="Pfam" id="PF04542">
    <property type="entry name" value="Sigma70_r2"/>
    <property type="match status" value="1"/>
</dbReference>
<reference evidence="7 8" key="1">
    <citation type="submission" date="2024-08" db="EMBL/GenBank/DDBJ databases">
        <title>Whole-genome sequencing of halo(alkali)philic microorganisms from hypersaline lakes.</title>
        <authorList>
            <person name="Sorokin D.Y."/>
            <person name="Merkel A.Y."/>
            <person name="Messina E."/>
            <person name="Yakimov M."/>
        </authorList>
    </citation>
    <scope>NUCLEOTIDE SEQUENCE [LARGE SCALE GENOMIC DNA]</scope>
    <source>
        <strain evidence="7 8">Cl-TMA</strain>
    </source>
</reference>
<keyword evidence="3" id="KW-0731">Sigma factor</keyword>
<comment type="caution">
    <text evidence="7">The sequence shown here is derived from an EMBL/GenBank/DDBJ whole genome shotgun (WGS) entry which is preliminary data.</text>
</comment>
<comment type="similarity">
    <text evidence="1">Belongs to the sigma-70 factor family. ECF subfamily.</text>
</comment>
<keyword evidence="4" id="KW-0804">Transcription</keyword>
<organism evidence="7 8">
    <name type="scientific">Thiohalorhabdus methylotrophus</name>
    <dbReference type="NCBI Taxonomy" id="3242694"/>
    <lineage>
        <taxon>Bacteria</taxon>
        <taxon>Pseudomonadati</taxon>
        <taxon>Pseudomonadota</taxon>
        <taxon>Gammaproteobacteria</taxon>
        <taxon>Thiohalorhabdales</taxon>
        <taxon>Thiohalorhabdaceae</taxon>
        <taxon>Thiohalorhabdus</taxon>
    </lineage>
</organism>
<dbReference type="CDD" id="cd06171">
    <property type="entry name" value="Sigma70_r4"/>
    <property type="match status" value="1"/>
</dbReference>
<keyword evidence="2" id="KW-0805">Transcription regulation</keyword>
<evidence type="ECO:0000256" key="1">
    <source>
        <dbReference type="ARBA" id="ARBA00010641"/>
    </source>
</evidence>
<dbReference type="InterPro" id="IPR013324">
    <property type="entry name" value="RNA_pol_sigma_r3/r4-like"/>
</dbReference>
<dbReference type="SUPFAM" id="SSF88946">
    <property type="entry name" value="Sigma2 domain of RNA polymerase sigma factors"/>
    <property type="match status" value="1"/>
</dbReference>
<dbReference type="InterPro" id="IPR007627">
    <property type="entry name" value="RNA_pol_sigma70_r2"/>
</dbReference>
<protein>
    <submittedName>
        <fullName evidence="7">Sigma-70 family RNA polymerase sigma factor</fullName>
    </submittedName>
</protein>
<dbReference type="NCBIfam" id="TIGR02937">
    <property type="entry name" value="sigma70-ECF"/>
    <property type="match status" value="1"/>
</dbReference>
<dbReference type="Gene3D" id="1.10.10.10">
    <property type="entry name" value="Winged helix-like DNA-binding domain superfamily/Winged helix DNA-binding domain"/>
    <property type="match status" value="1"/>
</dbReference>
<evidence type="ECO:0000259" key="5">
    <source>
        <dbReference type="Pfam" id="PF04542"/>
    </source>
</evidence>
<dbReference type="EMBL" id="JBGUAW010000014">
    <property type="protein sequence ID" value="MFA9462424.1"/>
    <property type="molecule type" value="Genomic_DNA"/>
</dbReference>
<dbReference type="InterPro" id="IPR036388">
    <property type="entry name" value="WH-like_DNA-bd_sf"/>
</dbReference>
<evidence type="ECO:0000256" key="4">
    <source>
        <dbReference type="ARBA" id="ARBA00023163"/>
    </source>
</evidence>
<dbReference type="Proteomes" id="UP001575181">
    <property type="component" value="Unassembled WGS sequence"/>
</dbReference>
<dbReference type="Pfam" id="PF08281">
    <property type="entry name" value="Sigma70_r4_2"/>
    <property type="match status" value="1"/>
</dbReference>
<accession>A0ABV4TZA6</accession>